<proteinExistence type="inferred from homology"/>
<dbReference type="Proteomes" id="UP000285625">
    <property type="component" value="Unassembled WGS sequence"/>
</dbReference>
<comment type="caution">
    <text evidence="3">The sequence shown here is derived from an EMBL/GenBank/DDBJ whole genome shotgun (WGS) entry which is preliminary data.</text>
</comment>
<dbReference type="GO" id="GO:0061522">
    <property type="term" value="F:1,4-dihydroxy-2-naphthoyl-CoA thioesterase activity"/>
    <property type="evidence" value="ECO:0007669"/>
    <property type="project" value="TreeGrafter"/>
</dbReference>
<evidence type="ECO:0000256" key="2">
    <source>
        <dbReference type="ARBA" id="ARBA00022801"/>
    </source>
</evidence>
<dbReference type="InterPro" id="IPR029069">
    <property type="entry name" value="HotDog_dom_sf"/>
</dbReference>
<dbReference type="HOGENOM" id="CLU_089876_13_1_9"/>
<dbReference type="InterPro" id="IPR006683">
    <property type="entry name" value="Thioestr_dom"/>
</dbReference>
<gene>
    <name evidence="3" type="ORF">BUZ57_00835</name>
</gene>
<keyword evidence="2" id="KW-0378">Hydrolase</keyword>
<dbReference type="NCBIfam" id="TIGR00369">
    <property type="entry name" value="unchar_dom_1"/>
    <property type="match status" value="1"/>
</dbReference>
<evidence type="ECO:0000313" key="4">
    <source>
        <dbReference type="Proteomes" id="UP000285625"/>
    </source>
</evidence>
<sequence>MTNLVELLNMKVIEKRDGFLKMEMPVTDQVKQPFGYLHGGASMALGETACSMGSAHLLDVTKEIPVGLEMNANHIKSVKSGKVIANATILHRGRSTHVWDIKITNEVGTLITVMRGTIAIKQINA</sequence>
<comment type="similarity">
    <text evidence="1">Belongs to the thioesterase PaaI family.</text>
</comment>
<reference evidence="3 4" key="1">
    <citation type="journal article" date="2016" name="Front. Microbiol.">
        <title>Comprehensive Phylogenetic Analysis of Bovine Non-aureus Staphylococci Species Based on Whole-Genome Sequencing.</title>
        <authorList>
            <person name="Naushad S."/>
            <person name="Barkema H.W."/>
            <person name="Luby C."/>
            <person name="Condas L.A."/>
            <person name="Nobrega D.B."/>
            <person name="Carson D.A."/>
            <person name="De Buck J."/>
        </authorList>
    </citation>
    <scope>NUCLEOTIDE SEQUENCE [LARGE SCALE GENOMIC DNA]</scope>
    <source>
        <strain evidence="3 4">SNUC 5959</strain>
    </source>
</reference>
<dbReference type="SUPFAM" id="SSF54637">
    <property type="entry name" value="Thioesterase/thiol ester dehydrase-isomerase"/>
    <property type="match status" value="1"/>
</dbReference>
<dbReference type="EMBL" id="QXVO01000002">
    <property type="protein sequence ID" value="RIO47581.1"/>
    <property type="molecule type" value="Genomic_DNA"/>
</dbReference>
<dbReference type="GO" id="GO:0005829">
    <property type="term" value="C:cytosol"/>
    <property type="evidence" value="ECO:0007669"/>
    <property type="project" value="TreeGrafter"/>
</dbReference>
<dbReference type="KEGG" id="shu:SHYC_09555"/>
<dbReference type="PANTHER" id="PTHR43240:SF5">
    <property type="entry name" value="1,4-DIHYDROXY-2-NAPHTHOYL-COA THIOESTERASE 1"/>
    <property type="match status" value="1"/>
</dbReference>
<dbReference type="PANTHER" id="PTHR43240">
    <property type="entry name" value="1,4-DIHYDROXY-2-NAPHTHOYL-COA THIOESTERASE 1"/>
    <property type="match status" value="1"/>
</dbReference>
<dbReference type="Pfam" id="PF03061">
    <property type="entry name" value="4HBT"/>
    <property type="match status" value="1"/>
</dbReference>
<dbReference type="AlphaFoldDB" id="A0A0A8HRP8"/>
<name>A0A0A8HRP8_STAHY</name>
<dbReference type="RefSeq" id="WP_039646570.1">
    <property type="nucleotide sequence ID" value="NZ_CP008747.1"/>
</dbReference>
<protein>
    <submittedName>
        <fullName evidence="3">PaaI family thioesterase</fullName>
    </submittedName>
</protein>
<dbReference type="GeneID" id="41073687"/>
<dbReference type="STRING" id="1284.SHYC_09555"/>
<dbReference type="CDD" id="cd03443">
    <property type="entry name" value="PaaI_thioesterase"/>
    <property type="match status" value="1"/>
</dbReference>
<evidence type="ECO:0000256" key="1">
    <source>
        <dbReference type="ARBA" id="ARBA00008324"/>
    </source>
</evidence>
<evidence type="ECO:0000313" key="3">
    <source>
        <dbReference type="EMBL" id="RIO47581.1"/>
    </source>
</evidence>
<dbReference type="InterPro" id="IPR003736">
    <property type="entry name" value="PAAI_dom"/>
</dbReference>
<accession>A0A0A8HRP8</accession>
<dbReference type="Gene3D" id="3.10.129.10">
    <property type="entry name" value="Hotdog Thioesterase"/>
    <property type="match status" value="1"/>
</dbReference>
<organism evidence="3 4">
    <name type="scientific">Staphylococcus hyicus</name>
    <dbReference type="NCBI Taxonomy" id="1284"/>
    <lineage>
        <taxon>Bacteria</taxon>
        <taxon>Bacillati</taxon>
        <taxon>Bacillota</taxon>
        <taxon>Bacilli</taxon>
        <taxon>Bacillales</taxon>
        <taxon>Staphylococcaceae</taxon>
        <taxon>Staphylococcus</taxon>
    </lineage>
</organism>